<dbReference type="Pfam" id="PF04828">
    <property type="entry name" value="GFA"/>
    <property type="match status" value="1"/>
</dbReference>
<feature type="domain" description="CENP-V/GFA" evidence="4">
    <location>
        <begin position="2"/>
        <end position="119"/>
    </location>
</feature>
<reference evidence="5 6" key="1">
    <citation type="submission" date="2020-05" db="EMBL/GenBank/DDBJ databases">
        <title>Erythrobacter mangrovi sp. nov., isolated from rhizosphere soil of mangrove plant (Kandelia candel).</title>
        <authorList>
            <person name="Ye Y.H."/>
        </authorList>
    </citation>
    <scope>NUCLEOTIDE SEQUENCE [LARGE SCALE GENOMIC DNA]</scope>
    <source>
        <strain evidence="5 6">EB310</strain>
    </source>
</reference>
<dbReference type="KEGG" id="emv:HQR01_01800"/>
<dbReference type="GO" id="GO:0046872">
    <property type="term" value="F:metal ion binding"/>
    <property type="evidence" value="ECO:0007669"/>
    <property type="project" value="UniProtKB-KW"/>
</dbReference>
<dbReference type="AlphaFoldDB" id="A0A7D3XDX2"/>
<name>A0A7D3XDX2_9SPHN</name>
<keyword evidence="2" id="KW-0479">Metal-binding</keyword>
<dbReference type="InterPro" id="IPR006913">
    <property type="entry name" value="CENP-V/GFA"/>
</dbReference>
<sequence length="137" mass="14980">MMTLECFCGGVRVTTSRRPEFIHACNCDLCRKSGARWGYFEPAEVTVTGSSSSYRRHDKDEPAVEVHFCPSCGSTTHFRLTEAAVVKFGDIMLGVNMGLAEEAELAGIELRFPDGKAWSGEGEFGYIRESSILGSDG</sequence>
<evidence type="ECO:0000313" key="5">
    <source>
        <dbReference type="EMBL" id="QKG72620.1"/>
    </source>
</evidence>
<dbReference type="GO" id="GO:0016846">
    <property type="term" value="F:carbon-sulfur lyase activity"/>
    <property type="evidence" value="ECO:0007669"/>
    <property type="project" value="InterPro"/>
</dbReference>
<evidence type="ECO:0000256" key="3">
    <source>
        <dbReference type="ARBA" id="ARBA00022833"/>
    </source>
</evidence>
<keyword evidence="3" id="KW-0862">Zinc</keyword>
<organism evidence="5 6">
    <name type="scientific">Erythrobacter mangrovi</name>
    <dbReference type="NCBI Taxonomy" id="2739433"/>
    <lineage>
        <taxon>Bacteria</taxon>
        <taxon>Pseudomonadati</taxon>
        <taxon>Pseudomonadota</taxon>
        <taxon>Alphaproteobacteria</taxon>
        <taxon>Sphingomonadales</taxon>
        <taxon>Erythrobacteraceae</taxon>
        <taxon>Erythrobacter/Porphyrobacter group</taxon>
        <taxon>Erythrobacter</taxon>
    </lineage>
</organism>
<keyword evidence="6" id="KW-1185">Reference proteome</keyword>
<dbReference type="EMBL" id="CP053921">
    <property type="protein sequence ID" value="QKG72620.1"/>
    <property type="molecule type" value="Genomic_DNA"/>
</dbReference>
<gene>
    <name evidence="5" type="ORF">HQR01_01800</name>
</gene>
<comment type="similarity">
    <text evidence="1">Belongs to the Gfa family.</text>
</comment>
<dbReference type="InterPro" id="IPR011057">
    <property type="entry name" value="Mss4-like_sf"/>
</dbReference>
<evidence type="ECO:0000313" key="6">
    <source>
        <dbReference type="Proteomes" id="UP000504693"/>
    </source>
</evidence>
<dbReference type="PROSITE" id="PS51891">
    <property type="entry name" value="CENP_V_GFA"/>
    <property type="match status" value="1"/>
</dbReference>
<proteinExistence type="inferred from homology"/>
<evidence type="ECO:0000259" key="4">
    <source>
        <dbReference type="PROSITE" id="PS51891"/>
    </source>
</evidence>
<dbReference type="Proteomes" id="UP000504693">
    <property type="component" value="Chromosome"/>
</dbReference>
<dbReference type="Gene3D" id="2.170.150.70">
    <property type="match status" value="1"/>
</dbReference>
<evidence type="ECO:0000256" key="1">
    <source>
        <dbReference type="ARBA" id="ARBA00005495"/>
    </source>
</evidence>
<protein>
    <submittedName>
        <fullName evidence="5">GFA family protein</fullName>
    </submittedName>
</protein>
<accession>A0A7D3XDX2</accession>
<dbReference type="SUPFAM" id="SSF51316">
    <property type="entry name" value="Mss4-like"/>
    <property type="match status" value="1"/>
</dbReference>
<evidence type="ECO:0000256" key="2">
    <source>
        <dbReference type="ARBA" id="ARBA00022723"/>
    </source>
</evidence>